<dbReference type="PANTHER" id="PTHR43343">
    <property type="entry name" value="PEPTIDASE S12"/>
    <property type="match status" value="1"/>
</dbReference>
<evidence type="ECO:0008006" key="7">
    <source>
        <dbReference type="Google" id="ProtNLM"/>
    </source>
</evidence>
<dbReference type="PRINTS" id="PR00834">
    <property type="entry name" value="PROTEASES2C"/>
</dbReference>
<evidence type="ECO:0000256" key="4">
    <source>
        <dbReference type="SAM" id="Phobius"/>
    </source>
</evidence>
<keyword evidence="1" id="KW-0645">Protease</keyword>
<protein>
    <recommendedName>
        <fullName evidence="7">Trypsin-like serine protease</fullName>
    </recommendedName>
</protein>
<dbReference type="PANTHER" id="PTHR43343:SF3">
    <property type="entry name" value="PROTEASE DO-LIKE 8, CHLOROPLASTIC"/>
    <property type="match status" value="1"/>
</dbReference>
<keyword evidence="4" id="KW-0812">Transmembrane</keyword>
<evidence type="ECO:0000256" key="2">
    <source>
        <dbReference type="ARBA" id="ARBA00022801"/>
    </source>
</evidence>
<evidence type="ECO:0000313" key="6">
    <source>
        <dbReference type="Proteomes" id="UP001501444"/>
    </source>
</evidence>
<keyword evidence="2" id="KW-0378">Hydrolase</keyword>
<comment type="caution">
    <text evidence="5">The sequence shown here is derived from an EMBL/GenBank/DDBJ whole genome shotgun (WGS) entry which is preliminary data.</text>
</comment>
<evidence type="ECO:0000256" key="1">
    <source>
        <dbReference type="ARBA" id="ARBA00022670"/>
    </source>
</evidence>
<dbReference type="Pfam" id="PF13365">
    <property type="entry name" value="Trypsin_2"/>
    <property type="match status" value="1"/>
</dbReference>
<evidence type="ECO:0000256" key="3">
    <source>
        <dbReference type="SAM" id="MobiDB-lite"/>
    </source>
</evidence>
<dbReference type="InterPro" id="IPR051201">
    <property type="entry name" value="Chloro_Bact_Ser_Proteases"/>
</dbReference>
<reference evidence="6" key="1">
    <citation type="journal article" date="2019" name="Int. J. Syst. Evol. Microbiol.">
        <title>The Global Catalogue of Microorganisms (GCM) 10K type strain sequencing project: providing services to taxonomists for standard genome sequencing and annotation.</title>
        <authorList>
            <consortium name="The Broad Institute Genomics Platform"/>
            <consortium name="The Broad Institute Genome Sequencing Center for Infectious Disease"/>
            <person name="Wu L."/>
            <person name="Ma J."/>
        </authorList>
    </citation>
    <scope>NUCLEOTIDE SEQUENCE [LARGE SCALE GENOMIC DNA]</scope>
    <source>
        <strain evidence="6">JCM 3272</strain>
    </source>
</reference>
<dbReference type="InterPro" id="IPR009003">
    <property type="entry name" value="Peptidase_S1_PA"/>
</dbReference>
<dbReference type="Gene3D" id="2.40.10.120">
    <property type="match status" value="1"/>
</dbReference>
<dbReference type="InterPro" id="IPR001940">
    <property type="entry name" value="Peptidase_S1C"/>
</dbReference>
<feature type="region of interest" description="Disordered" evidence="3">
    <location>
        <begin position="1"/>
        <end position="27"/>
    </location>
</feature>
<proteinExistence type="predicted"/>
<accession>A0ABP5T9R0</accession>
<organism evidence="5 6">
    <name type="scientific">Dactylosporangium salmoneum</name>
    <dbReference type="NCBI Taxonomy" id="53361"/>
    <lineage>
        <taxon>Bacteria</taxon>
        <taxon>Bacillati</taxon>
        <taxon>Actinomycetota</taxon>
        <taxon>Actinomycetes</taxon>
        <taxon>Micromonosporales</taxon>
        <taxon>Micromonosporaceae</taxon>
        <taxon>Dactylosporangium</taxon>
    </lineage>
</organism>
<keyword evidence="4" id="KW-1133">Transmembrane helix</keyword>
<name>A0ABP5T9R0_9ACTN</name>
<dbReference type="Proteomes" id="UP001501444">
    <property type="component" value="Unassembled WGS sequence"/>
</dbReference>
<gene>
    <name evidence="5" type="ORF">GCM10010170_032670</name>
</gene>
<dbReference type="EMBL" id="BAAARV010000025">
    <property type="protein sequence ID" value="GAA2346097.1"/>
    <property type="molecule type" value="Genomic_DNA"/>
</dbReference>
<sequence length="304" mass="29784">MPEPAAQPQQHMPSNHVPPHVPHMQHPPQWYPPSSPIMTPVVPAPLKRHGLGKGVAAVVAAVALSITSAIGGGVAALELRPSTASSTVVTAQNSSSNSSGTSSLANVAAAVTPSVVSINTGSAVGSGVIITEDGAILTNNHVVATARGETVQITFSDGKTGTATIVGTDPSSDLAVVKVTGGGTFTPLAFADSSTVHVGDTVLAVGSPLGLESSVTSGIVSALNRTIDESSESRTASGAKIPGAIQTDAAINPGNSGGALVNTSGQLIGINTAIATSGSTAGNIGVGFAISSNTAKTVAQQLLG</sequence>
<evidence type="ECO:0000313" key="5">
    <source>
        <dbReference type="EMBL" id="GAA2346097.1"/>
    </source>
</evidence>
<feature type="transmembrane region" description="Helical" evidence="4">
    <location>
        <begin position="55"/>
        <end position="77"/>
    </location>
</feature>
<keyword evidence="4" id="KW-0472">Membrane</keyword>
<dbReference type="SUPFAM" id="SSF50494">
    <property type="entry name" value="Trypsin-like serine proteases"/>
    <property type="match status" value="1"/>
</dbReference>
<keyword evidence="6" id="KW-1185">Reference proteome</keyword>